<proteinExistence type="predicted"/>
<organism evidence="1 2">
    <name type="scientific">Abeliophyllum distichum</name>
    <dbReference type="NCBI Taxonomy" id="126358"/>
    <lineage>
        <taxon>Eukaryota</taxon>
        <taxon>Viridiplantae</taxon>
        <taxon>Streptophyta</taxon>
        <taxon>Embryophyta</taxon>
        <taxon>Tracheophyta</taxon>
        <taxon>Spermatophyta</taxon>
        <taxon>Magnoliopsida</taxon>
        <taxon>eudicotyledons</taxon>
        <taxon>Gunneridae</taxon>
        <taxon>Pentapetalae</taxon>
        <taxon>asterids</taxon>
        <taxon>lamiids</taxon>
        <taxon>Lamiales</taxon>
        <taxon>Oleaceae</taxon>
        <taxon>Forsythieae</taxon>
        <taxon>Abeliophyllum</taxon>
    </lineage>
</organism>
<reference evidence="2" key="1">
    <citation type="submission" date="2024-07" db="EMBL/GenBank/DDBJ databases">
        <title>Two chromosome-level genome assemblies of Korean endemic species Abeliophyllum distichum and Forsythia ovata (Oleaceae).</title>
        <authorList>
            <person name="Jang H."/>
        </authorList>
    </citation>
    <scope>NUCLEOTIDE SEQUENCE [LARGE SCALE GENOMIC DNA]</scope>
</reference>
<keyword evidence="2" id="KW-1185">Reference proteome</keyword>
<evidence type="ECO:0000313" key="2">
    <source>
        <dbReference type="Proteomes" id="UP001604336"/>
    </source>
</evidence>
<gene>
    <name evidence="1" type="ORF">Adt_02695</name>
</gene>
<evidence type="ECO:0000313" key="1">
    <source>
        <dbReference type="EMBL" id="KAL2541717.1"/>
    </source>
</evidence>
<sequence>MEKKVVNGSSLRMRILFDVRRRDWELLIIPVQWCLGKVNAFSRNDVISTLRGRMSDVQRKMFSESCFGHFLEMNEIVLNHQLMHQVLLREVKQPNVDEMWFNLSGSLLSDREVFKCCLLLLLTNLFFTTAYKRSVEDSLMVLVDSDDMNTFAWGKDLFKFTLSSLISGLRNKSLIVEGDGKPYIA</sequence>
<comment type="caution">
    <text evidence="1">The sequence shown here is derived from an EMBL/GenBank/DDBJ whole genome shotgun (WGS) entry which is preliminary data.</text>
</comment>
<accession>A0ABD1VWN0</accession>
<dbReference type="PANTHER" id="PTHR48449">
    <property type="entry name" value="DUF1985 DOMAIN-CONTAINING PROTEIN"/>
    <property type="match status" value="1"/>
</dbReference>
<name>A0ABD1VWN0_9LAMI</name>
<dbReference type="AlphaFoldDB" id="A0ABD1VWN0"/>
<protein>
    <submittedName>
        <fullName evidence="1">DUF1985 domain-containing protein</fullName>
    </submittedName>
</protein>
<dbReference type="Proteomes" id="UP001604336">
    <property type="component" value="Unassembled WGS sequence"/>
</dbReference>
<dbReference type="PANTHER" id="PTHR48449:SF1">
    <property type="entry name" value="DUF1985 DOMAIN-CONTAINING PROTEIN"/>
    <property type="match status" value="1"/>
</dbReference>
<dbReference type="EMBL" id="JBFOLK010000001">
    <property type="protein sequence ID" value="KAL2541717.1"/>
    <property type="molecule type" value="Genomic_DNA"/>
</dbReference>